<organism evidence="2">
    <name type="scientific">Arion vulgaris</name>
    <dbReference type="NCBI Taxonomy" id="1028688"/>
    <lineage>
        <taxon>Eukaryota</taxon>
        <taxon>Metazoa</taxon>
        <taxon>Spiralia</taxon>
        <taxon>Lophotrochozoa</taxon>
        <taxon>Mollusca</taxon>
        <taxon>Gastropoda</taxon>
        <taxon>Heterobranchia</taxon>
        <taxon>Euthyneura</taxon>
        <taxon>Panpulmonata</taxon>
        <taxon>Eupulmonata</taxon>
        <taxon>Stylommatophora</taxon>
        <taxon>Helicina</taxon>
        <taxon>Arionoidea</taxon>
        <taxon>Arionidae</taxon>
        <taxon>Arion</taxon>
    </lineage>
</organism>
<feature type="region of interest" description="Disordered" evidence="1">
    <location>
        <begin position="43"/>
        <end position="67"/>
    </location>
</feature>
<name>A0A0B6ZDP5_9EUPU</name>
<feature type="non-terminal residue" evidence="2">
    <location>
        <position position="1"/>
    </location>
</feature>
<feature type="non-terminal residue" evidence="2">
    <location>
        <position position="91"/>
    </location>
</feature>
<reference evidence="2" key="1">
    <citation type="submission" date="2014-12" db="EMBL/GenBank/DDBJ databases">
        <title>Insight into the proteome of Arion vulgaris.</title>
        <authorList>
            <person name="Aradska J."/>
            <person name="Bulat T."/>
            <person name="Smidak R."/>
            <person name="Sarate P."/>
            <person name="Gangsoo J."/>
            <person name="Sialana F."/>
            <person name="Bilban M."/>
            <person name="Lubec G."/>
        </authorList>
    </citation>
    <scope>NUCLEOTIDE SEQUENCE</scope>
    <source>
        <tissue evidence="2">Skin</tissue>
    </source>
</reference>
<accession>A0A0B6ZDP5</accession>
<evidence type="ECO:0000256" key="1">
    <source>
        <dbReference type="SAM" id="MobiDB-lite"/>
    </source>
</evidence>
<dbReference type="EMBL" id="HACG01019076">
    <property type="protein sequence ID" value="CEK65941.1"/>
    <property type="molecule type" value="Transcribed_RNA"/>
</dbReference>
<gene>
    <name evidence="2" type="primary">ORF56780</name>
</gene>
<evidence type="ECO:0000313" key="2">
    <source>
        <dbReference type="EMBL" id="CEK65941.1"/>
    </source>
</evidence>
<sequence length="91" mass="9971">WRRKQKSWTHSPLAVTGAESIVDNGNKNNDIYAGDMEHLELATQNNSADASRSDSKESYGGNLSENVLGVMEMTDSRSTTTTSIFHGNCPH</sequence>
<proteinExistence type="predicted"/>
<dbReference type="AlphaFoldDB" id="A0A0B6ZDP5"/>
<protein>
    <submittedName>
        <fullName evidence="2">Uncharacterized protein</fullName>
    </submittedName>
</protein>